<name>A0A371DE82_9APHY</name>
<dbReference type="InterPro" id="IPR038910">
    <property type="entry name" value="Hua1-like"/>
</dbReference>
<feature type="compositionally biased region" description="Polar residues" evidence="1">
    <location>
        <begin position="108"/>
        <end position="119"/>
    </location>
</feature>
<dbReference type="PANTHER" id="PTHR28031">
    <property type="entry name" value="PROLINE-RICH PROTEIN HUA1"/>
    <property type="match status" value="1"/>
</dbReference>
<feature type="compositionally biased region" description="Basic and acidic residues" evidence="1">
    <location>
        <begin position="36"/>
        <end position="45"/>
    </location>
</feature>
<dbReference type="Proteomes" id="UP000256964">
    <property type="component" value="Unassembled WGS sequence"/>
</dbReference>
<reference evidence="2 3" key="1">
    <citation type="journal article" date="2018" name="Biotechnol. Biofuels">
        <title>Integrative visual omics of the white-rot fungus Polyporus brumalis exposes the biotechnological potential of its oxidative enzymes for delignifying raw plant biomass.</title>
        <authorList>
            <person name="Miyauchi S."/>
            <person name="Rancon A."/>
            <person name="Drula E."/>
            <person name="Hage H."/>
            <person name="Chaduli D."/>
            <person name="Favel A."/>
            <person name="Grisel S."/>
            <person name="Henrissat B."/>
            <person name="Herpoel-Gimbert I."/>
            <person name="Ruiz-Duenas F.J."/>
            <person name="Chevret D."/>
            <person name="Hainaut M."/>
            <person name="Lin J."/>
            <person name="Wang M."/>
            <person name="Pangilinan J."/>
            <person name="Lipzen A."/>
            <person name="Lesage-Meessen L."/>
            <person name="Navarro D."/>
            <person name="Riley R."/>
            <person name="Grigoriev I.V."/>
            <person name="Zhou S."/>
            <person name="Raouche S."/>
            <person name="Rosso M.N."/>
        </authorList>
    </citation>
    <scope>NUCLEOTIDE SEQUENCE [LARGE SCALE GENOMIC DNA]</scope>
    <source>
        <strain evidence="2 3">BRFM 1820</strain>
    </source>
</reference>
<protein>
    <submittedName>
        <fullName evidence="2">Uncharacterized protein</fullName>
    </submittedName>
</protein>
<feature type="region of interest" description="Disordered" evidence="1">
    <location>
        <begin position="326"/>
        <end position="356"/>
    </location>
</feature>
<feature type="region of interest" description="Disordered" evidence="1">
    <location>
        <begin position="93"/>
        <end position="161"/>
    </location>
</feature>
<dbReference type="STRING" id="139420.A0A371DE82"/>
<dbReference type="EMBL" id="KZ857397">
    <property type="protein sequence ID" value="RDX50869.1"/>
    <property type="molecule type" value="Genomic_DNA"/>
</dbReference>
<evidence type="ECO:0000256" key="1">
    <source>
        <dbReference type="SAM" id="MobiDB-lite"/>
    </source>
</evidence>
<feature type="compositionally biased region" description="Polar residues" evidence="1">
    <location>
        <begin position="216"/>
        <end position="225"/>
    </location>
</feature>
<gene>
    <name evidence="2" type="ORF">OH76DRAFT_1455148</name>
</gene>
<accession>A0A371DE82</accession>
<keyword evidence="3" id="KW-1185">Reference proteome</keyword>
<proteinExistence type="predicted"/>
<dbReference type="PANTHER" id="PTHR28031:SF1">
    <property type="entry name" value="PROLINE-RICH PROTEIN HUA1"/>
    <property type="match status" value="1"/>
</dbReference>
<dbReference type="GO" id="GO:0005737">
    <property type="term" value="C:cytoplasm"/>
    <property type="evidence" value="ECO:0007669"/>
    <property type="project" value="TreeGrafter"/>
</dbReference>
<dbReference type="AlphaFoldDB" id="A0A371DE82"/>
<feature type="region of interest" description="Disordered" evidence="1">
    <location>
        <begin position="1"/>
        <end position="75"/>
    </location>
</feature>
<sequence>MVSSHNPFRTPTVTPTPTGASGAGPDNVEQSSSVGDRSDGGRPPHIDTSVIDLLTEELPPAYTPAPNVHEGEATLEVGPRRPFQQPVRVPLQQENYGPSQFPPPSWGMSPQPTGASSWSAFPGQRRQELYTTPALPPVHPDLTGIQRPSSTPNAPQGPLSDFARDFYAASGTDSGLYGGGSSRYHNDDSNVSSSSSSRRYAPPPGEPPNHPGKSLLATSTSSVQDGSPDDGRPTDRPVPGHPLLRHGKVLVYPAGFECQKCRNTGYRNYDPSHPCTRCWDKYSKPYAGPITYAPWAASSPSSSSSTTLQRPLPVFSAPQAALHQQSASWSGQGLSTNAGLSRSATTSRVSQASSNGYPGASARVVPIAGGVLPMSSYLDRLGGVSGRSMFPPPSWPGSGGGSVMSPSSGNAVVYPPGDPRIGGRLCWRCGGRGKTSFLIFDEETCSICGGVGRTFV</sequence>
<evidence type="ECO:0000313" key="3">
    <source>
        <dbReference type="Proteomes" id="UP000256964"/>
    </source>
</evidence>
<evidence type="ECO:0000313" key="2">
    <source>
        <dbReference type="EMBL" id="RDX50869.1"/>
    </source>
</evidence>
<feature type="compositionally biased region" description="Pro residues" evidence="1">
    <location>
        <begin position="201"/>
        <end position="210"/>
    </location>
</feature>
<feature type="region of interest" description="Disordered" evidence="1">
    <location>
        <begin position="178"/>
        <end position="244"/>
    </location>
</feature>
<organism evidence="2 3">
    <name type="scientific">Lentinus brumalis</name>
    <dbReference type="NCBI Taxonomy" id="2498619"/>
    <lineage>
        <taxon>Eukaryota</taxon>
        <taxon>Fungi</taxon>
        <taxon>Dikarya</taxon>
        <taxon>Basidiomycota</taxon>
        <taxon>Agaricomycotina</taxon>
        <taxon>Agaricomycetes</taxon>
        <taxon>Polyporales</taxon>
        <taxon>Polyporaceae</taxon>
        <taxon>Lentinus</taxon>
    </lineage>
</organism>
<dbReference type="OrthoDB" id="2405700at2759"/>